<comment type="subunit">
    <text evidence="2">Interacts with the CDC2 protein kinase to form a serine/threonine kinase holoenzyme complex also known as maturation promoting factor (MPF). The cyclin subunit imparts substrate specificity to the complex.</text>
</comment>
<evidence type="ECO:0000256" key="7">
    <source>
        <dbReference type="RuleBase" id="RU000383"/>
    </source>
</evidence>
<evidence type="ECO:0000256" key="5">
    <source>
        <dbReference type="ARBA" id="ARBA00023306"/>
    </source>
</evidence>
<dbReference type="EMBL" id="EQ973799">
    <property type="protein sequence ID" value="EEF46557.1"/>
    <property type="molecule type" value="Genomic_DNA"/>
</dbReference>
<evidence type="ECO:0000259" key="8">
    <source>
        <dbReference type="SMART" id="SM00385"/>
    </source>
</evidence>
<dbReference type="InterPro" id="IPR036915">
    <property type="entry name" value="Cyclin-like_sf"/>
</dbReference>
<evidence type="ECO:0000256" key="3">
    <source>
        <dbReference type="ARBA" id="ARBA00022618"/>
    </source>
</evidence>
<evidence type="ECO:0000313" key="10">
    <source>
        <dbReference type="EMBL" id="EEF46557.1"/>
    </source>
</evidence>
<comment type="similarity">
    <text evidence="1">Belongs to the cyclin family. Cyclin AB subfamily.</text>
</comment>
<dbReference type="InterPro" id="IPR046965">
    <property type="entry name" value="Cyclin_A/B-like"/>
</dbReference>
<dbReference type="CDD" id="cd20507">
    <property type="entry name" value="CYCLIN_CCNB1-like_rpt1"/>
    <property type="match status" value="1"/>
</dbReference>
<proteinExistence type="inferred from homology"/>
<dbReference type="InterPro" id="IPR006671">
    <property type="entry name" value="Cyclin_N"/>
</dbReference>
<dbReference type="SUPFAM" id="SSF47954">
    <property type="entry name" value="Cyclin-like"/>
    <property type="match status" value="2"/>
</dbReference>
<dbReference type="GO" id="GO:0016538">
    <property type="term" value="F:cyclin-dependent protein serine/threonine kinase regulator activity"/>
    <property type="evidence" value="ECO:0000318"/>
    <property type="project" value="GO_Central"/>
</dbReference>
<dbReference type="GO" id="GO:0005737">
    <property type="term" value="C:cytoplasm"/>
    <property type="evidence" value="ECO:0000318"/>
    <property type="project" value="GO_Central"/>
</dbReference>
<dbReference type="AlphaFoldDB" id="B9RPZ6"/>
<feature type="domain" description="Cyclin-like" evidence="8">
    <location>
        <begin position="194"/>
        <end position="278"/>
    </location>
</feature>
<dbReference type="FunCoup" id="B9RPZ6">
    <property type="interactions" value="621"/>
</dbReference>
<dbReference type="Pfam" id="PF00134">
    <property type="entry name" value="Cyclin_N"/>
    <property type="match status" value="1"/>
</dbReference>
<evidence type="ECO:0000256" key="2">
    <source>
        <dbReference type="ARBA" id="ARBA00011177"/>
    </source>
</evidence>
<dbReference type="Pfam" id="PF02984">
    <property type="entry name" value="Cyclin_C"/>
    <property type="match status" value="1"/>
</dbReference>
<dbReference type="GO" id="GO:0000307">
    <property type="term" value="C:cyclin-dependent protein kinase holoenzyme complex"/>
    <property type="evidence" value="ECO:0000318"/>
    <property type="project" value="GO_Central"/>
</dbReference>
<keyword evidence="11" id="KW-1185">Reference proteome</keyword>
<protein>
    <recommendedName>
        <fullName evidence="6">B-like cyclin</fullName>
    </recommendedName>
</protein>
<sequence length="460" mass="53049">MALAMLERHALAITSYLSIFTLLLYSMIQPIIKTSISVSNANRSSRSKRTSATGKSISIAGISSMKKKESLKSSLLEHIPVVIFHEAIQERPSDRNNALITKKFNPIVQRKFDRRRSYTSSLMAKSKLLVEYGEVVKQENVPCIDDNCNQLEVAEYVDEIYHFYWVSETHNLSLANYMLIQTEITPQMRGILINWLIEVHFKFELMPETLYLMVTLLDQYLCQVQIKKNEMQLVGLTALLLASKYEDFWHPRIKDLLSISAELYTRDQMLLMEKLILKKLKFRLNAPTPYVFMLRFLKAAQSDLKLEHLAFYLLELCLVEYEALNFKPSMLCASAIYVARSTLLLAPAWTPLLAKHARFEVSQIRSVDNPQKDILVFQIENHSTVRNKFAEIVYCSLTNRDLLLTMNIKVHPYLCRDCAEMILGFQKAARISRLKVTYEKYMSPDLSSVAALKPLDKLPL</sequence>
<keyword evidence="4 7" id="KW-0195">Cyclin</keyword>
<dbReference type="Gene3D" id="1.10.472.10">
    <property type="entry name" value="Cyclin-like"/>
    <property type="match status" value="2"/>
</dbReference>
<dbReference type="InParanoid" id="B9RPZ6"/>
<organism evidence="10 11">
    <name type="scientific">Ricinus communis</name>
    <name type="common">Castor bean</name>
    <dbReference type="NCBI Taxonomy" id="3988"/>
    <lineage>
        <taxon>Eukaryota</taxon>
        <taxon>Viridiplantae</taxon>
        <taxon>Streptophyta</taxon>
        <taxon>Embryophyta</taxon>
        <taxon>Tracheophyta</taxon>
        <taxon>Spermatophyta</taxon>
        <taxon>Magnoliopsida</taxon>
        <taxon>eudicotyledons</taxon>
        <taxon>Gunneridae</taxon>
        <taxon>Pentapetalae</taxon>
        <taxon>rosids</taxon>
        <taxon>fabids</taxon>
        <taxon>Malpighiales</taxon>
        <taxon>Euphorbiaceae</taxon>
        <taxon>Acalyphoideae</taxon>
        <taxon>Acalypheae</taxon>
        <taxon>Ricinus</taxon>
    </lineage>
</organism>
<evidence type="ECO:0000259" key="9">
    <source>
        <dbReference type="SMART" id="SM01332"/>
    </source>
</evidence>
<dbReference type="PANTHER" id="PTHR10177">
    <property type="entry name" value="CYCLINS"/>
    <property type="match status" value="1"/>
</dbReference>
<dbReference type="FunFam" id="1.10.472.10:FF:000057">
    <property type="entry name" value="Cyclin N-terminal domain containing 2"/>
    <property type="match status" value="1"/>
</dbReference>
<evidence type="ECO:0000256" key="6">
    <source>
        <dbReference type="ARBA" id="ARBA00032263"/>
    </source>
</evidence>
<evidence type="ECO:0000256" key="1">
    <source>
        <dbReference type="ARBA" id="ARBA00006955"/>
    </source>
</evidence>
<accession>B9RPZ6</accession>
<dbReference type="GO" id="GO:0000082">
    <property type="term" value="P:G1/S transition of mitotic cell cycle"/>
    <property type="evidence" value="ECO:0000318"/>
    <property type="project" value="GO_Central"/>
</dbReference>
<dbReference type="eggNOG" id="KOG0653">
    <property type="taxonomic scope" value="Eukaryota"/>
</dbReference>
<dbReference type="Proteomes" id="UP000008311">
    <property type="component" value="Unassembled WGS sequence"/>
</dbReference>
<gene>
    <name evidence="10" type="ORF">RCOM_1660770</name>
</gene>
<dbReference type="SMART" id="SM00385">
    <property type="entry name" value="CYCLIN"/>
    <property type="match status" value="2"/>
</dbReference>
<dbReference type="GO" id="GO:0051301">
    <property type="term" value="P:cell division"/>
    <property type="evidence" value="ECO:0007669"/>
    <property type="project" value="UniProtKB-KW"/>
</dbReference>
<evidence type="ECO:0000313" key="11">
    <source>
        <dbReference type="Proteomes" id="UP000008311"/>
    </source>
</evidence>
<dbReference type="InterPro" id="IPR004367">
    <property type="entry name" value="Cyclin_C-dom"/>
</dbReference>
<reference evidence="11" key="1">
    <citation type="journal article" date="2010" name="Nat. Biotechnol.">
        <title>Draft genome sequence of the oilseed species Ricinus communis.</title>
        <authorList>
            <person name="Chan A.P."/>
            <person name="Crabtree J."/>
            <person name="Zhao Q."/>
            <person name="Lorenzi H."/>
            <person name="Orvis J."/>
            <person name="Puiu D."/>
            <person name="Melake-Berhan A."/>
            <person name="Jones K.M."/>
            <person name="Redman J."/>
            <person name="Chen G."/>
            <person name="Cahoon E.B."/>
            <person name="Gedil M."/>
            <person name="Stanke M."/>
            <person name="Haas B.J."/>
            <person name="Wortman J.R."/>
            <person name="Fraser-Liggett C.M."/>
            <person name="Ravel J."/>
            <person name="Rabinowicz P.D."/>
        </authorList>
    </citation>
    <scope>NUCLEOTIDE SEQUENCE [LARGE SCALE GENOMIC DNA]</scope>
    <source>
        <strain evidence="11">cv. Hale</strain>
    </source>
</reference>
<dbReference type="SMART" id="SM01332">
    <property type="entry name" value="Cyclin_C"/>
    <property type="match status" value="1"/>
</dbReference>
<dbReference type="GO" id="GO:0005634">
    <property type="term" value="C:nucleus"/>
    <property type="evidence" value="ECO:0000318"/>
    <property type="project" value="GO_Central"/>
</dbReference>
<keyword evidence="3" id="KW-0132">Cell division</keyword>
<feature type="domain" description="Cyclin C-terminal" evidence="9">
    <location>
        <begin position="287"/>
        <end position="403"/>
    </location>
</feature>
<feature type="domain" description="Cyclin-like" evidence="8">
    <location>
        <begin position="291"/>
        <end position="394"/>
    </location>
</feature>
<name>B9RPZ6_RICCO</name>
<dbReference type="PIRSF" id="PIRSF001771">
    <property type="entry name" value="Cyclin_A_B_D_E"/>
    <property type="match status" value="1"/>
</dbReference>
<dbReference type="STRING" id="3988.B9RPZ6"/>
<dbReference type="InterPro" id="IPR039361">
    <property type="entry name" value="Cyclin"/>
</dbReference>
<evidence type="ECO:0000256" key="4">
    <source>
        <dbReference type="ARBA" id="ARBA00023127"/>
    </source>
</evidence>
<dbReference type="InterPro" id="IPR013763">
    <property type="entry name" value="Cyclin-like_dom"/>
</dbReference>
<keyword evidence="5" id="KW-0131">Cell cycle</keyword>